<dbReference type="AlphaFoldDB" id="A0A6A6N0Q6"/>
<evidence type="ECO:0000313" key="5">
    <source>
        <dbReference type="Proteomes" id="UP000467840"/>
    </source>
</evidence>
<name>A0A6A6N0Q6_HEVBR</name>
<evidence type="ECO:0000313" key="4">
    <source>
        <dbReference type="EMBL" id="KAF2318987.1"/>
    </source>
</evidence>
<dbReference type="FunFam" id="3.40.50.2000:FF:000040">
    <property type="entry name" value="UDP-glycosyltransferase 76C1"/>
    <property type="match status" value="2"/>
</dbReference>
<comment type="similarity">
    <text evidence="1">Belongs to the UDP-glycosyltransferase family.</text>
</comment>
<accession>A0A6A6N0Q6</accession>
<evidence type="ECO:0000256" key="3">
    <source>
        <dbReference type="SAM" id="MobiDB-lite"/>
    </source>
</evidence>
<evidence type="ECO:0008006" key="6">
    <source>
        <dbReference type="Google" id="ProtNLM"/>
    </source>
</evidence>
<sequence length="503" mass="56354">MAKQAKACSGIIWNSFEELERDALTTLAKDFVVPMFLIGPFHKHFPASSSSLVTQDRNCISWLDTQAPNSVLYVSFGSIAAINEAEFQEIAWGLANSKQPFLWVVRPGLVNSSEWLEPLPDGFLEMTGGRGLIVKWAPQQEVLAHPAIGGFWTHNGWNSTLEGLCEGVPMICLPNFGDQLINARYEEPIACLITDADWYFTQAVADSMKLPRLVLRTSNISSFLVYAALPLLLEKGYIPIKDSQLEEPVPELPPLKVKDLPGVKTRYLEDFYHLLAELVNETKASSGLIWNSFEDLEQVELSALCKDFPIPIFTIGPFHKYFPATSSSLLTQDKSCISWLDKKAPNSVLYVSFGSIAEINEAEFLEIAWGLASSNQPFLWVVRPGLVLGSEWIEPLPHGFLEKLGGRGCIVKWAPQQEVLAHPAIGGFWTHNGWNSTLEGICEGVPMICHPIFGDQRINASYERGSTDRVEQRRHRIRRTRIRTHLGGDEENQRKRKGSHAWP</sequence>
<dbReference type="SUPFAM" id="SSF53756">
    <property type="entry name" value="UDP-Glycosyltransferase/glycogen phosphorylase"/>
    <property type="match status" value="2"/>
</dbReference>
<dbReference type="PANTHER" id="PTHR48045">
    <property type="entry name" value="UDP-GLYCOSYLTRANSFERASE 72B1"/>
    <property type="match status" value="1"/>
</dbReference>
<feature type="region of interest" description="Disordered" evidence="3">
    <location>
        <begin position="479"/>
        <end position="503"/>
    </location>
</feature>
<dbReference type="Pfam" id="PF00201">
    <property type="entry name" value="UDPGT"/>
    <property type="match status" value="2"/>
</dbReference>
<reference evidence="4 5" key="1">
    <citation type="journal article" date="2020" name="Mol. Plant">
        <title>The Chromosome-Based Rubber Tree Genome Provides New Insights into Spurge Genome Evolution and Rubber Biosynthesis.</title>
        <authorList>
            <person name="Liu J."/>
            <person name="Shi C."/>
            <person name="Shi C.C."/>
            <person name="Li W."/>
            <person name="Zhang Q.J."/>
            <person name="Zhang Y."/>
            <person name="Li K."/>
            <person name="Lu H.F."/>
            <person name="Shi C."/>
            <person name="Zhu S.T."/>
            <person name="Xiao Z.Y."/>
            <person name="Nan H."/>
            <person name="Yue Y."/>
            <person name="Zhu X.G."/>
            <person name="Wu Y."/>
            <person name="Hong X.N."/>
            <person name="Fan G.Y."/>
            <person name="Tong Y."/>
            <person name="Zhang D."/>
            <person name="Mao C.L."/>
            <person name="Liu Y.L."/>
            <person name="Hao S.J."/>
            <person name="Liu W.Q."/>
            <person name="Lv M.Q."/>
            <person name="Zhang H.B."/>
            <person name="Liu Y."/>
            <person name="Hu-Tang G.R."/>
            <person name="Wang J.P."/>
            <person name="Wang J.H."/>
            <person name="Sun Y.H."/>
            <person name="Ni S.B."/>
            <person name="Chen W.B."/>
            <person name="Zhang X.C."/>
            <person name="Jiao Y.N."/>
            <person name="Eichler E.E."/>
            <person name="Li G.H."/>
            <person name="Liu X."/>
            <person name="Gao L.Z."/>
        </authorList>
    </citation>
    <scope>NUCLEOTIDE SEQUENCE [LARGE SCALE GENOMIC DNA]</scope>
    <source>
        <strain evidence="5">cv. GT1</strain>
        <tissue evidence="4">Leaf</tissue>
    </source>
</reference>
<gene>
    <name evidence="4" type="ORF">GH714_012230</name>
</gene>
<dbReference type="GO" id="GO:0035251">
    <property type="term" value="F:UDP-glucosyltransferase activity"/>
    <property type="evidence" value="ECO:0007669"/>
    <property type="project" value="UniProtKB-ARBA"/>
</dbReference>
<evidence type="ECO:0000256" key="2">
    <source>
        <dbReference type="ARBA" id="ARBA00022679"/>
    </source>
</evidence>
<organism evidence="4 5">
    <name type="scientific">Hevea brasiliensis</name>
    <name type="common">Para rubber tree</name>
    <name type="synonym">Siphonia brasiliensis</name>
    <dbReference type="NCBI Taxonomy" id="3981"/>
    <lineage>
        <taxon>Eukaryota</taxon>
        <taxon>Viridiplantae</taxon>
        <taxon>Streptophyta</taxon>
        <taxon>Embryophyta</taxon>
        <taxon>Tracheophyta</taxon>
        <taxon>Spermatophyta</taxon>
        <taxon>Magnoliopsida</taxon>
        <taxon>eudicotyledons</taxon>
        <taxon>Gunneridae</taxon>
        <taxon>Pentapetalae</taxon>
        <taxon>rosids</taxon>
        <taxon>fabids</taxon>
        <taxon>Malpighiales</taxon>
        <taxon>Euphorbiaceae</taxon>
        <taxon>Crotonoideae</taxon>
        <taxon>Micrandreae</taxon>
        <taxon>Hevea</taxon>
    </lineage>
</organism>
<comment type="caution">
    <text evidence="4">The sequence shown here is derived from an EMBL/GenBank/DDBJ whole genome shotgun (WGS) entry which is preliminary data.</text>
</comment>
<proteinExistence type="inferred from homology"/>
<keyword evidence="2" id="KW-0808">Transferase</keyword>
<protein>
    <recommendedName>
        <fullName evidence="6">Anthocyanidin 3-O-glucosyltransferase</fullName>
    </recommendedName>
</protein>
<evidence type="ECO:0000256" key="1">
    <source>
        <dbReference type="ARBA" id="ARBA00009995"/>
    </source>
</evidence>
<dbReference type="Gene3D" id="3.40.50.2000">
    <property type="entry name" value="Glycogen Phosphorylase B"/>
    <property type="match status" value="3"/>
</dbReference>
<feature type="compositionally biased region" description="Basic residues" evidence="3">
    <location>
        <begin position="494"/>
        <end position="503"/>
    </location>
</feature>
<dbReference type="Proteomes" id="UP000467840">
    <property type="component" value="Chromosome 10"/>
</dbReference>
<dbReference type="InterPro" id="IPR002213">
    <property type="entry name" value="UDP_glucos_trans"/>
</dbReference>
<dbReference type="PANTHER" id="PTHR48045:SF31">
    <property type="entry name" value="UDP-GLYCOSYLTRANSFERASE 76B1-LIKE"/>
    <property type="match status" value="1"/>
</dbReference>
<dbReference type="EMBL" id="JAAGAX010000003">
    <property type="protein sequence ID" value="KAF2318987.1"/>
    <property type="molecule type" value="Genomic_DNA"/>
</dbReference>
<keyword evidence="5" id="KW-1185">Reference proteome</keyword>
<dbReference type="CDD" id="cd03784">
    <property type="entry name" value="GT1_Gtf-like"/>
    <property type="match status" value="2"/>
</dbReference>